<dbReference type="Pfam" id="PF00534">
    <property type="entry name" value="Glycos_transf_1"/>
    <property type="match status" value="1"/>
</dbReference>
<proteinExistence type="predicted"/>
<evidence type="ECO:0000313" key="4">
    <source>
        <dbReference type="Proteomes" id="UP000232721"/>
    </source>
</evidence>
<feature type="domain" description="Glycosyltransferase subfamily 4-like N-terminal" evidence="2">
    <location>
        <begin position="37"/>
        <end position="178"/>
    </location>
</feature>
<dbReference type="InterPro" id="IPR028098">
    <property type="entry name" value="Glyco_trans_4-like_N"/>
</dbReference>
<evidence type="ECO:0000259" key="2">
    <source>
        <dbReference type="Pfam" id="PF13439"/>
    </source>
</evidence>
<accession>A0ABM6PVR0</accession>
<dbReference type="SUPFAM" id="SSF53756">
    <property type="entry name" value="UDP-Glycosyltransferase/glycogen phosphorylase"/>
    <property type="match status" value="1"/>
</dbReference>
<organism evidence="3 4">
    <name type="scientific">Polaribacter sejongensis</name>
    <dbReference type="NCBI Taxonomy" id="985043"/>
    <lineage>
        <taxon>Bacteria</taxon>
        <taxon>Pseudomonadati</taxon>
        <taxon>Bacteroidota</taxon>
        <taxon>Flavobacteriia</taxon>
        <taxon>Flavobacteriales</taxon>
        <taxon>Flavobacteriaceae</taxon>
    </lineage>
</organism>
<gene>
    <name evidence="3" type="ORF">BTO15_01050</name>
</gene>
<sequence length="377" mass="43827">MILIIKTIFLLDTAKKLKKIIVSVTNDLSTDQRVDKVCYTLHKNGFEVVLIGRRLENSAQLNRPYTTKRIPLICNKGFLFYAEYNLRLFFILLFSKKDILLSNDLDTLLPNFLVSWLQGKKIVYDSHELFPEIPELVHKPFVKKCWSHLEAWILPKLKNNYTVCKSIAAYYHKKYHTDFKTIMNLPREKEIQLGTFPFNNKGQKIILYQGAVNLGRGLELIIDTMPFLENTLLVIIGYGDIIDNLKQQVNEKHLNNNIYFLGKITPVELHKLTPLANLGISVEEDLGLNYRYALPNKIFDYIQAKVPILVSDLPEMKQIALNYKVGEIVKNRTPKELAAQIKKVLEKDFSTELKKAKKELIWEHQEEKLLSIFNHLK</sequence>
<dbReference type="Gene3D" id="3.40.50.2000">
    <property type="entry name" value="Glycogen Phosphorylase B"/>
    <property type="match status" value="1"/>
</dbReference>
<reference evidence="3 4" key="1">
    <citation type="submission" date="2017-02" db="EMBL/GenBank/DDBJ databases">
        <title>Trade-off between light-utilization and light-protection in marine flavobacteria.</title>
        <authorList>
            <person name="Kumagai Y."/>
            <person name="Yoshizawa S."/>
            <person name="Kogure K."/>
            <person name="Iwasaki W."/>
        </authorList>
    </citation>
    <scope>NUCLEOTIDE SEQUENCE [LARGE SCALE GENOMIC DNA]</scope>
    <source>
        <strain evidence="3 4">KCTC 23670</strain>
    </source>
</reference>
<feature type="domain" description="Glycosyl transferase family 1" evidence="1">
    <location>
        <begin position="199"/>
        <end position="353"/>
    </location>
</feature>
<keyword evidence="4" id="KW-1185">Reference proteome</keyword>
<evidence type="ECO:0000313" key="3">
    <source>
        <dbReference type="EMBL" id="AUC20785.1"/>
    </source>
</evidence>
<dbReference type="InterPro" id="IPR001296">
    <property type="entry name" value="Glyco_trans_1"/>
</dbReference>
<dbReference type="Proteomes" id="UP000232721">
    <property type="component" value="Chromosome"/>
</dbReference>
<evidence type="ECO:0008006" key="5">
    <source>
        <dbReference type="Google" id="ProtNLM"/>
    </source>
</evidence>
<evidence type="ECO:0000259" key="1">
    <source>
        <dbReference type="Pfam" id="PF00534"/>
    </source>
</evidence>
<dbReference type="EMBL" id="CP019336">
    <property type="protein sequence ID" value="AUC20785.1"/>
    <property type="molecule type" value="Genomic_DNA"/>
</dbReference>
<name>A0ABM6PVR0_9FLAO</name>
<dbReference type="Pfam" id="PF13439">
    <property type="entry name" value="Glyco_transf_4"/>
    <property type="match status" value="1"/>
</dbReference>
<protein>
    <recommendedName>
        <fullName evidence="5">Glycosyl transferase family 1 domain-containing protein</fullName>
    </recommendedName>
</protein>